<dbReference type="InterPro" id="IPR040442">
    <property type="entry name" value="Pyrv_kinase-like_dom_sf"/>
</dbReference>
<dbReference type="Gene3D" id="3.20.20.60">
    <property type="entry name" value="Phosphoenolpyruvate-binding domains"/>
    <property type="match status" value="1"/>
</dbReference>
<keyword evidence="3" id="KW-0479">Metal-binding</keyword>
<feature type="domain" description="HpcH/HpaI aldolase/citrate lyase" evidence="8">
    <location>
        <begin position="18"/>
        <end position="241"/>
    </location>
</feature>
<dbReference type="PATRIC" id="fig|35806.4.peg.1462"/>
<dbReference type="SUPFAM" id="SSF51621">
    <property type="entry name" value="Phosphoenolpyruvate/pyruvate domain"/>
    <property type="match status" value="1"/>
</dbReference>
<comment type="similarity">
    <text evidence="2">Belongs to the HpcH/HpaI aldolase family.</text>
</comment>
<evidence type="ECO:0000259" key="8">
    <source>
        <dbReference type="Pfam" id="PF03328"/>
    </source>
</evidence>
<reference evidence="9 10" key="1">
    <citation type="submission" date="2015-02" db="EMBL/GenBank/DDBJ databases">
        <title>Genome sequene of Rhodovulum sulfidophilum DSM 2351.</title>
        <authorList>
            <person name="Nagao N."/>
        </authorList>
    </citation>
    <scope>NUCLEOTIDE SEQUENCE [LARGE SCALE GENOMIC DNA]</scope>
    <source>
        <strain evidence="9 10">DSM 2351</strain>
    </source>
</reference>
<evidence type="ECO:0000256" key="5">
    <source>
        <dbReference type="ARBA" id="ARBA00023317"/>
    </source>
</evidence>
<proteinExistence type="inferred from homology"/>
<protein>
    <recommendedName>
        <fullName evidence="7">Hydroxypyruvate/pyruvate aldolase</fullName>
    </recommendedName>
</protein>
<sequence length="256" mass="27103">MENPVNRFKAGLRDGRHQLGVWNAIPDATVAECLAACGFDWIVIDGEHGAMEVTDALPALQAVAGYPGASAVVRPAINDWVLIKRHLDQGAQTLMLPYVQSRDEAEAAVRAMRYPPRGLRGMAGMTRASRYGLVADYLRRAEEELCLILQIETVAALERLEGIATVEGVDGIFIGPADLSASMGYPGQPEHPAVVAAIEGAIGRLKAVGVPSGILALDPDFARHCIALGTGFTAVGVDMVTLQRGMTALVETFASG</sequence>
<dbReference type="InterPro" id="IPR005000">
    <property type="entry name" value="Aldolase/citrate-lyase_domain"/>
</dbReference>
<organism evidence="9 10">
    <name type="scientific">Rhodovulum sulfidophilum</name>
    <name type="common">Rhodobacter sulfidophilus</name>
    <dbReference type="NCBI Taxonomy" id="35806"/>
    <lineage>
        <taxon>Bacteria</taxon>
        <taxon>Pseudomonadati</taxon>
        <taxon>Pseudomonadota</taxon>
        <taxon>Alphaproteobacteria</taxon>
        <taxon>Rhodobacterales</taxon>
        <taxon>Paracoccaceae</taxon>
        <taxon>Rhodovulum</taxon>
    </lineage>
</organism>
<dbReference type="GO" id="GO:0005737">
    <property type="term" value="C:cytoplasm"/>
    <property type="evidence" value="ECO:0007669"/>
    <property type="project" value="UniProtKB-ARBA"/>
</dbReference>
<dbReference type="PANTHER" id="PTHR30502:SF0">
    <property type="entry name" value="PHOSPHOENOLPYRUVATE CARBOXYLASE FAMILY PROTEIN"/>
    <property type="match status" value="1"/>
</dbReference>
<dbReference type="GO" id="GO:0046872">
    <property type="term" value="F:metal ion binding"/>
    <property type="evidence" value="ECO:0007669"/>
    <property type="project" value="UniProtKB-KW"/>
</dbReference>
<dbReference type="AlphaFoldDB" id="A0A0D6B114"/>
<evidence type="ECO:0000256" key="2">
    <source>
        <dbReference type="ARBA" id="ARBA00005568"/>
    </source>
</evidence>
<keyword evidence="5" id="KW-0670">Pyruvate</keyword>
<evidence type="ECO:0000256" key="6">
    <source>
        <dbReference type="ARBA" id="ARBA00045074"/>
    </source>
</evidence>
<evidence type="ECO:0000313" key="10">
    <source>
        <dbReference type="Proteomes" id="UP000064912"/>
    </source>
</evidence>
<dbReference type="FunFam" id="3.20.20.60:FF:000004">
    <property type="entry name" value="5-keto-4-deoxy-D-glucarate aldolase"/>
    <property type="match status" value="1"/>
</dbReference>
<evidence type="ECO:0000313" key="9">
    <source>
        <dbReference type="EMBL" id="BAQ68575.1"/>
    </source>
</evidence>
<keyword evidence="4" id="KW-0456">Lyase</keyword>
<evidence type="ECO:0000256" key="3">
    <source>
        <dbReference type="ARBA" id="ARBA00022723"/>
    </source>
</evidence>
<dbReference type="KEGG" id="rsu:NHU_01416"/>
<dbReference type="GO" id="GO:0016832">
    <property type="term" value="F:aldehyde-lyase activity"/>
    <property type="evidence" value="ECO:0007669"/>
    <property type="project" value="TreeGrafter"/>
</dbReference>
<dbReference type="Proteomes" id="UP000064912">
    <property type="component" value="Chromosome"/>
</dbReference>
<comment type="cofactor">
    <cofactor evidence="1">
        <name>a divalent metal cation</name>
        <dbReference type="ChEBI" id="CHEBI:60240"/>
    </cofactor>
</comment>
<dbReference type="InterPro" id="IPR015813">
    <property type="entry name" value="Pyrv/PenolPyrv_kinase-like_dom"/>
</dbReference>
<dbReference type="Pfam" id="PF03328">
    <property type="entry name" value="HpcH_HpaI"/>
    <property type="match status" value="1"/>
</dbReference>
<name>A0A0D6B114_RHOSU</name>
<evidence type="ECO:0000256" key="4">
    <source>
        <dbReference type="ARBA" id="ARBA00023239"/>
    </source>
</evidence>
<dbReference type="EMBL" id="AP014800">
    <property type="protein sequence ID" value="BAQ68575.1"/>
    <property type="molecule type" value="Genomic_DNA"/>
</dbReference>
<accession>A0A0D6B114</accession>
<dbReference type="eggNOG" id="COG3836">
    <property type="taxonomic scope" value="Bacteria"/>
</dbReference>
<evidence type="ECO:0000256" key="1">
    <source>
        <dbReference type="ARBA" id="ARBA00001968"/>
    </source>
</evidence>
<gene>
    <name evidence="9" type="ORF">NHU_01416</name>
</gene>
<dbReference type="PANTHER" id="PTHR30502">
    <property type="entry name" value="2-KETO-3-DEOXY-L-RHAMNONATE ALDOLASE"/>
    <property type="match status" value="1"/>
</dbReference>
<dbReference type="InterPro" id="IPR050251">
    <property type="entry name" value="HpcH-HpaI_aldolase"/>
</dbReference>
<evidence type="ECO:0000256" key="7">
    <source>
        <dbReference type="ARBA" id="ARBA00068169"/>
    </source>
</evidence>
<comment type="catalytic activity">
    <reaction evidence="6">
        <text>D-glyceraldehyde + pyruvate = 2-dehydro-3-deoxy-L-galactonate</text>
        <dbReference type="Rhea" id="RHEA:80055"/>
        <dbReference type="ChEBI" id="CHEBI:15361"/>
        <dbReference type="ChEBI" id="CHEBI:17378"/>
        <dbReference type="ChEBI" id="CHEBI:75545"/>
    </reaction>
</comment>